<dbReference type="GO" id="GO:0022857">
    <property type="term" value="F:transmembrane transporter activity"/>
    <property type="evidence" value="ECO:0007669"/>
    <property type="project" value="InterPro"/>
</dbReference>
<feature type="transmembrane region" description="Helical" evidence="6">
    <location>
        <begin position="112"/>
        <end position="129"/>
    </location>
</feature>
<sequence>MPSRNVLAPLLGLLGVYALFALLGPDSFSSARNLETMARQTTIVGIAAIGVTLVIISGGIDLSAGSIIALSTVVVAATMNAGASPLVSAIAGMGAGAAAGLVNGLIITRLRVVPFIVTLGTLLIVRGLAKGIADEQKIDAPLSWLIDLLAALSPSMRWMIVPPGVWLLLLLAVGVAAMLRSTPVGRHIVATGSSEATARLCGIRVERLKTGVYVASGAAAGVAGVMQFSRLPVGDPTVAVGLELDVIAAVVIGGGSLSGG</sequence>
<feature type="transmembrane region" description="Helical" evidence="6">
    <location>
        <begin position="37"/>
        <end position="56"/>
    </location>
</feature>
<evidence type="ECO:0000313" key="7">
    <source>
        <dbReference type="EMBL" id="SVD90137.1"/>
    </source>
</evidence>
<dbReference type="CDD" id="cd06579">
    <property type="entry name" value="TM_PBP1_transp_AraH_like"/>
    <property type="match status" value="1"/>
</dbReference>
<evidence type="ECO:0000256" key="1">
    <source>
        <dbReference type="ARBA" id="ARBA00004651"/>
    </source>
</evidence>
<feature type="non-terminal residue" evidence="7">
    <location>
        <position position="260"/>
    </location>
</feature>
<dbReference type="Pfam" id="PF02653">
    <property type="entry name" value="BPD_transp_2"/>
    <property type="match status" value="1"/>
</dbReference>
<evidence type="ECO:0000256" key="3">
    <source>
        <dbReference type="ARBA" id="ARBA00022692"/>
    </source>
</evidence>
<dbReference type="InterPro" id="IPR001851">
    <property type="entry name" value="ABC_transp_permease"/>
</dbReference>
<accession>A0A382Z3N3</accession>
<dbReference type="EMBL" id="UINC01180776">
    <property type="protein sequence ID" value="SVD90137.1"/>
    <property type="molecule type" value="Genomic_DNA"/>
</dbReference>
<dbReference type="PANTHER" id="PTHR32196:SF72">
    <property type="entry name" value="RIBOSE IMPORT PERMEASE PROTEIN RBSC"/>
    <property type="match status" value="1"/>
</dbReference>
<evidence type="ECO:0008006" key="8">
    <source>
        <dbReference type="Google" id="ProtNLM"/>
    </source>
</evidence>
<feature type="transmembrane region" description="Helical" evidence="6">
    <location>
        <begin position="6"/>
        <end position="25"/>
    </location>
</feature>
<dbReference type="PANTHER" id="PTHR32196">
    <property type="entry name" value="ABC TRANSPORTER PERMEASE PROTEIN YPHD-RELATED-RELATED"/>
    <property type="match status" value="1"/>
</dbReference>
<reference evidence="7" key="1">
    <citation type="submission" date="2018-05" db="EMBL/GenBank/DDBJ databases">
        <authorList>
            <person name="Lanie J.A."/>
            <person name="Ng W.-L."/>
            <person name="Kazmierczak K.M."/>
            <person name="Andrzejewski T.M."/>
            <person name="Davidsen T.M."/>
            <person name="Wayne K.J."/>
            <person name="Tettelin H."/>
            <person name="Glass J.I."/>
            <person name="Rusch D."/>
            <person name="Podicherti R."/>
            <person name="Tsui H.-C.T."/>
            <person name="Winkler M.E."/>
        </authorList>
    </citation>
    <scope>NUCLEOTIDE SEQUENCE</scope>
</reference>
<keyword evidence="2" id="KW-1003">Cell membrane</keyword>
<evidence type="ECO:0000256" key="2">
    <source>
        <dbReference type="ARBA" id="ARBA00022475"/>
    </source>
</evidence>
<proteinExistence type="predicted"/>
<dbReference type="GO" id="GO:0005886">
    <property type="term" value="C:plasma membrane"/>
    <property type="evidence" value="ECO:0007669"/>
    <property type="project" value="UniProtKB-SubCell"/>
</dbReference>
<gene>
    <name evidence="7" type="ORF">METZ01_LOCUS442991</name>
</gene>
<evidence type="ECO:0000256" key="5">
    <source>
        <dbReference type="ARBA" id="ARBA00023136"/>
    </source>
</evidence>
<keyword evidence="3 6" id="KW-0812">Transmembrane</keyword>
<dbReference type="AlphaFoldDB" id="A0A382Z3N3"/>
<evidence type="ECO:0000256" key="4">
    <source>
        <dbReference type="ARBA" id="ARBA00022989"/>
    </source>
</evidence>
<keyword evidence="5 6" id="KW-0472">Membrane</keyword>
<protein>
    <recommendedName>
        <fullName evidence="8">ABC transporter permease</fullName>
    </recommendedName>
</protein>
<comment type="subcellular location">
    <subcellularLocation>
        <location evidence="1">Cell membrane</location>
        <topology evidence="1">Multi-pass membrane protein</topology>
    </subcellularLocation>
</comment>
<name>A0A382Z3N3_9ZZZZ</name>
<keyword evidence="4 6" id="KW-1133">Transmembrane helix</keyword>
<feature type="transmembrane region" description="Helical" evidence="6">
    <location>
        <begin position="165"/>
        <end position="182"/>
    </location>
</feature>
<evidence type="ECO:0000256" key="6">
    <source>
        <dbReference type="SAM" id="Phobius"/>
    </source>
</evidence>
<organism evidence="7">
    <name type="scientific">marine metagenome</name>
    <dbReference type="NCBI Taxonomy" id="408172"/>
    <lineage>
        <taxon>unclassified sequences</taxon>
        <taxon>metagenomes</taxon>
        <taxon>ecological metagenomes</taxon>
    </lineage>
</organism>
<feature type="transmembrane region" description="Helical" evidence="6">
    <location>
        <begin position="86"/>
        <end position="106"/>
    </location>
</feature>